<dbReference type="EMBL" id="CP019650">
    <property type="protein sequence ID" value="AQQ67660.1"/>
    <property type="molecule type" value="Genomic_DNA"/>
</dbReference>
<feature type="signal peptide" evidence="1">
    <location>
        <begin position="1"/>
        <end position="19"/>
    </location>
</feature>
<dbReference type="PROSITE" id="PS51257">
    <property type="entry name" value="PROKAR_LIPOPROTEIN"/>
    <property type="match status" value="1"/>
</dbReference>
<organism evidence="2 3">
    <name type="scientific">Microbulbifer agarilyticus</name>
    <dbReference type="NCBI Taxonomy" id="260552"/>
    <lineage>
        <taxon>Bacteria</taxon>
        <taxon>Pseudomonadati</taxon>
        <taxon>Pseudomonadota</taxon>
        <taxon>Gammaproteobacteria</taxon>
        <taxon>Cellvibrionales</taxon>
        <taxon>Microbulbiferaceae</taxon>
        <taxon>Microbulbifer</taxon>
    </lineage>
</organism>
<evidence type="ECO:0000313" key="3">
    <source>
        <dbReference type="Proteomes" id="UP000188219"/>
    </source>
</evidence>
<dbReference type="KEGG" id="maga:Mag101_08430"/>
<keyword evidence="1" id="KW-0732">Signal</keyword>
<feature type="chain" id="PRO_5012230600" evidence="1">
    <location>
        <begin position="20"/>
        <end position="177"/>
    </location>
</feature>
<protein>
    <submittedName>
        <fullName evidence="2">Uncharacterized protein</fullName>
    </submittedName>
</protein>
<dbReference type="STRING" id="260552.Mag101_08430"/>
<name>A0A1Q2M4S4_9GAMM</name>
<sequence length="177" mass="19410">MRKLAVFLVAVLVSACANIPLGTMLKYSSFDIDDFLELNPAEISAKVEVEGGLELSDDGQRLAVTMETAKGERDFTFPLVIEEHGLEPKSDSWFGTSGPTNVYTLKLSGEGILAFEALQLAIRKEVPTGFGLKVSTRFKKMEEYPDENTVSILIRLAASESYVTLIDDAPLELEEST</sequence>
<reference evidence="2" key="1">
    <citation type="submission" date="2017-02" db="EMBL/GenBank/DDBJ databases">
        <title>Genome of Microbulbifer agarilyticus GP101.</title>
        <authorList>
            <person name="Jung J."/>
            <person name="Bae S.S."/>
            <person name="Baek K."/>
        </authorList>
    </citation>
    <scope>NUCLEOTIDE SEQUENCE [LARGE SCALE GENOMIC DNA]</scope>
    <source>
        <strain evidence="2">GP101</strain>
    </source>
</reference>
<evidence type="ECO:0000313" key="2">
    <source>
        <dbReference type="EMBL" id="AQQ67660.1"/>
    </source>
</evidence>
<keyword evidence="3" id="KW-1185">Reference proteome</keyword>
<proteinExistence type="predicted"/>
<dbReference type="Proteomes" id="UP000188219">
    <property type="component" value="Chromosome"/>
</dbReference>
<evidence type="ECO:0000256" key="1">
    <source>
        <dbReference type="SAM" id="SignalP"/>
    </source>
</evidence>
<accession>A0A1Q2M4S4</accession>
<dbReference type="RefSeq" id="WP_077403416.1">
    <property type="nucleotide sequence ID" value="NZ_CP019650.1"/>
</dbReference>
<gene>
    <name evidence="2" type="ORF">Mag101_08430</name>
</gene>
<dbReference type="AlphaFoldDB" id="A0A1Q2M4S4"/>
<dbReference type="OrthoDB" id="6335119at2"/>